<dbReference type="RefSeq" id="WP_135246301.1">
    <property type="nucleotide sequence ID" value="NZ_SIHO01000002.1"/>
</dbReference>
<comment type="caution">
    <text evidence="2">The sequence shown here is derived from an EMBL/GenBank/DDBJ whole genome shotgun (WGS) entry which is preliminary data.</text>
</comment>
<gene>
    <name evidence="2" type="ORF">EUV02_11225</name>
</gene>
<name>A0A4Y9EQT5_9SPHN</name>
<evidence type="ECO:0000313" key="3">
    <source>
        <dbReference type="Proteomes" id="UP000297737"/>
    </source>
</evidence>
<keyword evidence="3" id="KW-1185">Reference proteome</keyword>
<evidence type="ECO:0000256" key="1">
    <source>
        <dbReference type="SAM" id="Phobius"/>
    </source>
</evidence>
<proteinExistence type="predicted"/>
<reference evidence="2 3" key="1">
    <citation type="submission" date="2019-02" db="EMBL/GenBank/DDBJ databases">
        <title>Polymorphobacter sp. isolated from the lake at the Tibet of China.</title>
        <authorList>
            <person name="Li A."/>
        </authorList>
    </citation>
    <scope>NUCLEOTIDE SEQUENCE [LARGE SCALE GENOMIC DNA]</scope>
    <source>
        <strain evidence="2 3">DJ1R-1</strain>
    </source>
</reference>
<dbReference type="AlphaFoldDB" id="A0A4Y9EQT5"/>
<feature type="transmembrane region" description="Helical" evidence="1">
    <location>
        <begin position="101"/>
        <end position="118"/>
    </location>
</feature>
<accession>A0A4Y9EQT5</accession>
<feature type="transmembrane region" description="Helical" evidence="1">
    <location>
        <begin position="130"/>
        <end position="149"/>
    </location>
</feature>
<organism evidence="2 3">
    <name type="scientific">Glacieibacterium arshaanense</name>
    <dbReference type="NCBI Taxonomy" id="2511025"/>
    <lineage>
        <taxon>Bacteria</taxon>
        <taxon>Pseudomonadati</taxon>
        <taxon>Pseudomonadota</taxon>
        <taxon>Alphaproteobacteria</taxon>
        <taxon>Sphingomonadales</taxon>
        <taxon>Sphingosinicellaceae</taxon>
        <taxon>Glacieibacterium</taxon>
    </lineage>
</organism>
<dbReference type="EMBL" id="SIHO01000002">
    <property type="protein sequence ID" value="TFU03709.1"/>
    <property type="molecule type" value="Genomic_DNA"/>
</dbReference>
<protein>
    <submittedName>
        <fullName evidence="2">Uncharacterized protein</fullName>
    </submittedName>
</protein>
<feature type="transmembrane region" description="Helical" evidence="1">
    <location>
        <begin position="70"/>
        <end position="89"/>
    </location>
</feature>
<keyword evidence="1" id="KW-0812">Transmembrane</keyword>
<feature type="transmembrane region" description="Helical" evidence="1">
    <location>
        <begin position="12"/>
        <end position="29"/>
    </location>
</feature>
<feature type="transmembrane region" description="Helical" evidence="1">
    <location>
        <begin position="155"/>
        <end position="173"/>
    </location>
</feature>
<evidence type="ECO:0000313" key="2">
    <source>
        <dbReference type="EMBL" id="TFU03709.1"/>
    </source>
</evidence>
<sequence length="192" mass="21847">MTIATRQWLFNAFKVSVYTLLVINIFLYLRHGTLNEALDSLGWVLLLGVFEWETRALAAPYVSGFEKAGLWALQIIGYGLAINAARVYFMSAEWLDFANAVLWLLVCATIIYDVFVPGEFGTHEWRVRNAIKICLYVALGGIALWWGLTSDWLDFYDALLWILCFFVIELNIFKHEVELEHAHHPDGADGAA</sequence>
<keyword evidence="1" id="KW-0472">Membrane</keyword>
<dbReference type="OrthoDB" id="6022998at2"/>
<keyword evidence="1" id="KW-1133">Transmembrane helix</keyword>
<dbReference type="Proteomes" id="UP000297737">
    <property type="component" value="Unassembled WGS sequence"/>
</dbReference>